<proteinExistence type="predicted"/>
<accession>A0A1I0T0M4</accession>
<dbReference type="InterPro" id="IPR009492">
    <property type="entry name" value="TniQ"/>
</dbReference>
<protein>
    <submittedName>
        <fullName evidence="2">TniQ protein</fullName>
    </submittedName>
</protein>
<evidence type="ECO:0000259" key="1">
    <source>
        <dbReference type="Pfam" id="PF06527"/>
    </source>
</evidence>
<dbReference type="EMBL" id="FOJN01000003">
    <property type="protein sequence ID" value="SFA45237.1"/>
    <property type="molecule type" value="Genomic_DNA"/>
</dbReference>
<dbReference type="AlphaFoldDB" id="A0A1I0T0M4"/>
<gene>
    <name evidence="2" type="ORF">SAMN05444374_103243</name>
</gene>
<evidence type="ECO:0000313" key="3">
    <source>
        <dbReference type="Proteomes" id="UP000182054"/>
    </source>
</evidence>
<dbReference type="Proteomes" id="UP000182054">
    <property type="component" value="Unassembled WGS sequence"/>
</dbReference>
<sequence>MRRTCAYYGLARPADLLPGFDISGLDMDRYVPEPLLAHLAARSIVPVPRLRSMTLSGWIPWLLDDTDPARCDFDTYVHQFSVLLPADLAVHDRLCRTPEGGTWLPWVSEQRTRACPVCVDELECTADIGVTLVHQLSLLTSCPVHVCRLEFCTVLPGRAVLWDRTASDERLRPIPVSQEVARLDRRSARALTSGWVQLDRDRVHAAVWFRLLRSVVDDVCTPLCRAGRWSTVLSAIWNSTGHPRPPQASRVVFEHLRWTERERVVAAAASAVSAIEHGDLPAGGAHARLLAPIPDEPVDPGTAPTRSCFPASERSAWDGVQDAIDAAVEVARSDIAAAASLFAFLRTGCHTPEGTARLEKVFADLGIRLPP</sequence>
<reference evidence="2 3" key="1">
    <citation type="submission" date="2016-10" db="EMBL/GenBank/DDBJ databases">
        <authorList>
            <person name="de Groot N.N."/>
        </authorList>
    </citation>
    <scope>NUCLEOTIDE SEQUENCE [LARGE SCALE GENOMIC DNA]</scope>
    <source>
        <strain evidence="2 3">DSM 44908</strain>
    </source>
</reference>
<evidence type="ECO:0000313" key="2">
    <source>
        <dbReference type="EMBL" id="SFA45237.1"/>
    </source>
</evidence>
<organism evidence="2 3">
    <name type="scientific">Rhodococcoides kroppenstedtii</name>
    <dbReference type="NCBI Taxonomy" id="293050"/>
    <lineage>
        <taxon>Bacteria</taxon>
        <taxon>Bacillati</taxon>
        <taxon>Actinomycetota</taxon>
        <taxon>Actinomycetes</taxon>
        <taxon>Mycobacteriales</taxon>
        <taxon>Nocardiaceae</taxon>
        <taxon>Rhodococcoides</taxon>
    </lineage>
</organism>
<name>A0A1I0T0M4_9NOCA</name>
<dbReference type="Pfam" id="PF06527">
    <property type="entry name" value="TniQ"/>
    <property type="match status" value="1"/>
</dbReference>
<feature type="domain" description="TniQ" evidence="1">
    <location>
        <begin position="33"/>
        <end position="149"/>
    </location>
</feature>